<feature type="domain" description="PROP1-like PPR" evidence="3">
    <location>
        <begin position="253"/>
        <end position="385"/>
    </location>
</feature>
<feature type="repeat" description="PPR" evidence="2">
    <location>
        <begin position="233"/>
        <end position="267"/>
    </location>
</feature>
<dbReference type="InterPro" id="IPR002885">
    <property type="entry name" value="PPR_rpt"/>
</dbReference>
<reference evidence="4" key="1">
    <citation type="journal article" date="2021" name="Nat. Commun.">
        <title>Genomic analyses provide insights into spinach domestication and the genetic basis of agronomic traits.</title>
        <authorList>
            <person name="Cai X."/>
            <person name="Sun X."/>
            <person name="Xu C."/>
            <person name="Sun H."/>
            <person name="Wang X."/>
            <person name="Ge C."/>
            <person name="Zhang Z."/>
            <person name="Wang Q."/>
            <person name="Fei Z."/>
            <person name="Jiao C."/>
            <person name="Wang Q."/>
        </authorList>
    </citation>
    <scope>NUCLEOTIDE SEQUENCE [LARGE SCALE GENOMIC DNA]</scope>
    <source>
        <strain evidence="4">cv. Varoflay</strain>
    </source>
</reference>
<feature type="repeat" description="PPR" evidence="2">
    <location>
        <begin position="303"/>
        <end position="337"/>
    </location>
</feature>
<feature type="repeat" description="PPR" evidence="2">
    <location>
        <begin position="198"/>
        <end position="232"/>
    </location>
</feature>
<dbReference type="NCBIfam" id="TIGR00756">
    <property type="entry name" value="PPR"/>
    <property type="match status" value="3"/>
</dbReference>
<evidence type="ECO:0000313" key="4">
    <source>
        <dbReference type="Proteomes" id="UP000813463"/>
    </source>
</evidence>
<dbReference type="PANTHER" id="PTHR46862:SF3">
    <property type="entry name" value="OS07G0661900 PROTEIN"/>
    <property type="match status" value="1"/>
</dbReference>
<sequence length="407" mass="46476">MACSHSHLLFYPFTSLKDKLTLHYTKFPENPTNFAAQKLTPRFNSSFSTTQITGNAEVIQEPKERQKFRWVVINPEKVTESQKLAISRLPKKMEKRCTAVMKQIICFSPEKGNLSDLLGAWVKIMKPRRADWLAILKELCFMDHPLFFEISELALLEESFEANIRDYTKLIHLYAKLDRLQDAENVLLMISKRGLTCDQVILTTMIHMYSKAGHFKLAEETFEEMKLLGQPLDKRSYGSMIMAYIRAGMPDKGEDLIKEMEQQEVYAGAEVFKALLRTYSMKGDAKGAQRVFDAIQVGGIYPDIKLCCLLINAYVEARQSQKARVVFENMRKAGIQPNDKCVALLLSGYEKENMVNTAMEFLIHLEREGVVVGKEASQVLVDWFRKLGVVEEVANVLKEFAANEAAF</sequence>
<dbReference type="Pfam" id="PF17177">
    <property type="entry name" value="PPR_long"/>
    <property type="match status" value="1"/>
</dbReference>
<dbReference type="InterPro" id="IPR033443">
    <property type="entry name" value="PROP1-like_PPR_dom"/>
</dbReference>
<dbReference type="Pfam" id="PF01535">
    <property type="entry name" value="PPR"/>
    <property type="match status" value="1"/>
</dbReference>
<protein>
    <submittedName>
        <fullName evidence="5">Pentatricopeptide repeat-containing protein At1g01970</fullName>
    </submittedName>
</protein>
<gene>
    <name evidence="5" type="primary">LOC110793830</name>
</gene>
<dbReference type="GeneID" id="110793830"/>
<keyword evidence="4" id="KW-1185">Reference proteome</keyword>
<keyword evidence="1" id="KW-0677">Repeat</keyword>
<proteinExistence type="predicted"/>
<dbReference type="Proteomes" id="UP000813463">
    <property type="component" value="Chromosome 3"/>
</dbReference>
<dbReference type="InterPro" id="IPR011990">
    <property type="entry name" value="TPR-like_helical_dom_sf"/>
</dbReference>
<evidence type="ECO:0000256" key="2">
    <source>
        <dbReference type="PROSITE-ProRule" id="PRU00708"/>
    </source>
</evidence>
<evidence type="ECO:0000256" key="1">
    <source>
        <dbReference type="ARBA" id="ARBA00022737"/>
    </source>
</evidence>
<evidence type="ECO:0000259" key="3">
    <source>
        <dbReference type="Pfam" id="PF17177"/>
    </source>
</evidence>
<organism evidence="4 5">
    <name type="scientific">Spinacia oleracea</name>
    <name type="common">Spinach</name>
    <dbReference type="NCBI Taxonomy" id="3562"/>
    <lineage>
        <taxon>Eukaryota</taxon>
        <taxon>Viridiplantae</taxon>
        <taxon>Streptophyta</taxon>
        <taxon>Embryophyta</taxon>
        <taxon>Tracheophyta</taxon>
        <taxon>Spermatophyta</taxon>
        <taxon>Magnoliopsida</taxon>
        <taxon>eudicotyledons</taxon>
        <taxon>Gunneridae</taxon>
        <taxon>Pentapetalae</taxon>
        <taxon>Caryophyllales</taxon>
        <taxon>Chenopodiaceae</taxon>
        <taxon>Chenopodioideae</taxon>
        <taxon>Anserineae</taxon>
        <taxon>Spinacia</taxon>
    </lineage>
</organism>
<dbReference type="PROSITE" id="PS51375">
    <property type="entry name" value="PPR"/>
    <property type="match status" value="3"/>
</dbReference>
<reference evidence="5" key="2">
    <citation type="submission" date="2025-08" db="UniProtKB">
        <authorList>
            <consortium name="RefSeq"/>
        </authorList>
    </citation>
    <scope>IDENTIFICATION</scope>
    <source>
        <tissue evidence="5">Leaf</tissue>
    </source>
</reference>
<name>A0ABM3RJZ0_SPIOL</name>
<evidence type="ECO:0000313" key="5">
    <source>
        <dbReference type="RefSeq" id="XP_056695916.1"/>
    </source>
</evidence>
<accession>A0ABM3RJZ0</accession>
<dbReference type="PANTHER" id="PTHR46862">
    <property type="entry name" value="OS07G0661900 PROTEIN"/>
    <property type="match status" value="1"/>
</dbReference>
<dbReference type="RefSeq" id="XP_056695916.1">
    <property type="nucleotide sequence ID" value="XM_056839938.1"/>
</dbReference>
<dbReference type="Gene3D" id="1.25.40.10">
    <property type="entry name" value="Tetratricopeptide repeat domain"/>
    <property type="match status" value="2"/>
</dbReference>
<dbReference type="Pfam" id="PF13041">
    <property type="entry name" value="PPR_2"/>
    <property type="match status" value="1"/>
</dbReference>